<dbReference type="Proteomes" id="UP000019763">
    <property type="component" value="Unassembled WGS sequence"/>
</dbReference>
<protein>
    <submittedName>
        <fullName evidence="1">Uncharacterized protein</fullName>
    </submittedName>
</protein>
<dbReference type="VEuPathDB" id="CryptoDB:GNI_142970"/>
<reference evidence="1" key="1">
    <citation type="submission" date="2013-12" db="EMBL/GenBank/DDBJ databases">
        <authorList>
            <person name="Omoto C.K."/>
            <person name="Sibley D."/>
            <person name="Venepally P."/>
            <person name="Hadjithomas M."/>
            <person name="Karamycheva S."/>
            <person name="Brunk B."/>
            <person name="Roos D."/>
            <person name="Caler E."/>
            <person name="Lorenzi H."/>
        </authorList>
    </citation>
    <scope>NUCLEOTIDE SEQUENCE</scope>
</reference>
<organism evidence="1 2">
    <name type="scientific">Gregarina niphandrodes</name>
    <name type="common">Septate eugregarine</name>
    <dbReference type="NCBI Taxonomy" id="110365"/>
    <lineage>
        <taxon>Eukaryota</taxon>
        <taxon>Sar</taxon>
        <taxon>Alveolata</taxon>
        <taxon>Apicomplexa</taxon>
        <taxon>Conoidasida</taxon>
        <taxon>Gregarinasina</taxon>
        <taxon>Eugregarinorida</taxon>
        <taxon>Gregarinidae</taxon>
        <taxon>Gregarina</taxon>
    </lineage>
</organism>
<accession>A0A023B006</accession>
<name>A0A023B006_GRENI</name>
<comment type="caution">
    <text evidence="1">The sequence shown here is derived from an EMBL/GenBank/DDBJ whole genome shotgun (WGS) entry which is preliminary data.</text>
</comment>
<dbReference type="RefSeq" id="XP_011132640.1">
    <property type="nucleotide sequence ID" value="XM_011134338.1"/>
</dbReference>
<dbReference type="GeneID" id="22915066"/>
<dbReference type="AlphaFoldDB" id="A0A023B006"/>
<evidence type="ECO:0000313" key="2">
    <source>
        <dbReference type="Proteomes" id="UP000019763"/>
    </source>
</evidence>
<proteinExistence type="predicted"/>
<gene>
    <name evidence="1" type="ORF">GNI_142970</name>
</gene>
<evidence type="ECO:0000313" key="1">
    <source>
        <dbReference type="EMBL" id="EZG44856.1"/>
    </source>
</evidence>
<sequence length="153" mass="17360">MAADSSMALLDTSLLGDMSSVYTQQGMVEGSNALVMPMRRSKKAAKPPALEKVKKQLTKRSLRAHAKMEEKARLKRLTKCLQTPVVLTAEQNKGINLLSRLMDAKSLNNETFESIYNEAVQLGIQMPDAVRKRHEKIQQILMRRKEEEDQDMM</sequence>
<keyword evidence="2" id="KW-1185">Reference proteome</keyword>
<dbReference type="EMBL" id="AFNH02001057">
    <property type="protein sequence ID" value="EZG44856.1"/>
    <property type="molecule type" value="Genomic_DNA"/>
</dbReference>